<evidence type="ECO:0000313" key="2">
    <source>
        <dbReference type="EMBL" id="KIJ37861.1"/>
    </source>
</evidence>
<proteinExistence type="predicted"/>
<sequence>MASLDVLCVDITVLKTVQGTPATDPPQHQSHSQSQAGAQSAGKAAVPPELAALDFTDDATKNKPDPFLGFYLDVYRSVWEVESSRSIQLVMATSVLVGEFGNPRLADPGLTSVFEKGPLADGGSNTGY</sequence>
<name>A0A0C9VKA1_SPHS4</name>
<keyword evidence="3" id="KW-1185">Reference proteome</keyword>
<dbReference type="Proteomes" id="UP000054279">
    <property type="component" value="Unassembled WGS sequence"/>
</dbReference>
<accession>A0A0C9VKA1</accession>
<feature type="region of interest" description="Disordered" evidence="1">
    <location>
        <begin position="19"/>
        <end position="45"/>
    </location>
</feature>
<evidence type="ECO:0000256" key="1">
    <source>
        <dbReference type="SAM" id="MobiDB-lite"/>
    </source>
</evidence>
<feature type="compositionally biased region" description="Low complexity" evidence="1">
    <location>
        <begin position="27"/>
        <end position="45"/>
    </location>
</feature>
<dbReference type="EMBL" id="KN837165">
    <property type="protein sequence ID" value="KIJ37861.1"/>
    <property type="molecule type" value="Genomic_DNA"/>
</dbReference>
<reference evidence="2 3" key="1">
    <citation type="submission" date="2014-06" db="EMBL/GenBank/DDBJ databases">
        <title>Evolutionary Origins and Diversification of the Mycorrhizal Mutualists.</title>
        <authorList>
            <consortium name="DOE Joint Genome Institute"/>
            <consortium name="Mycorrhizal Genomics Consortium"/>
            <person name="Kohler A."/>
            <person name="Kuo A."/>
            <person name="Nagy L.G."/>
            <person name="Floudas D."/>
            <person name="Copeland A."/>
            <person name="Barry K.W."/>
            <person name="Cichocki N."/>
            <person name="Veneault-Fourrey C."/>
            <person name="LaButti K."/>
            <person name="Lindquist E.A."/>
            <person name="Lipzen A."/>
            <person name="Lundell T."/>
            <person name="Morin E."/>
            <person name="Murat C."/>
            <person name="Riley R."/>
            <person name="Ohm R."/>
            <person name="Sun H."/>
            <person name="Tunlid A."/>
            <person name="Henrissat B."/>
            <person name="Grigoriev I.V."/>
            <person name="Hibbett D.S."/>
            <person name="Martin F."/>
        </authorList>
    </citation>
    <scope>NUCLEOTIDE SEQUENCE [LARGE SCALE GENOMIC DNA]</scope>
    <source>
        <strain evidence="2 3">SS14</strain>
    </source>
</reference>
<protein>
    <submittedName>
        <fullName evidence="2">Uncharacterized protein</fullName>
    </submittedName>
</protein>
<dbReference type="HOGENOM" id="CLU_1960998_0_0_1"/>
<evidence type="ECO:0000313" key="3">
    <source>
        <dbReference type="Proteomes" id="UP000054279"/>
    </source>
</evidence>
<dbReference type="AlphaFoldDB" id="A0A0C9VKA1"/>
<organism evidence="2 3">
    <name type="scientific">Sphaerobolus stellatus (strain SS14)</name>
    <dbReference type="NCBI Taxonomy" id="990650"/>
    <lineage>
        <taxon>Eukaryota</taxon>
        <taxon>Fungi</taxon>
        <taxon>Dikarya</taxon>
        <taxon>Basidiomycota</taxon>
        <taxon>Agaricomycotina</taxon>
        <taxon>Agaricomycetes</taxon>
        <taxon>Phallomycetidae</taxon>
        <taxon>Geastrales</taxon>
        <taxon>Sphaerobolaceae</taxon>
        <taxon>Sphaerobolus</taxon>
    </lineage>
</organism>
<gene>
    <name evidence="2" type="ORF">M422DRAFT_259470</name>
</gene>